<accession>A0ABT9I0D9</accession>
<dbReference type="Proteomes" id="UP001231109">
    <property type="component" value="Unassembled WGS sequence"/>
</dbReference>
<comment type="caution">
    <text evidence="3">The sequence shown here is derived from an EMBL/GenBank/DDBJ whole genome shotgun (WGS) entry which is preliminary data.</text>
</comment>
<feature type="region of interest" description="Disordered" evidence="1">
    <location>
        <begin position="287"/>
        <end position="307"/>
    </location>
</feature>
<dbReference type="PROSITE" id="PS50172">
    <property type="entry name" value="BRCT"/>
    <property type="match status" value="1"/>
</dbReference>
<dbReference type="InterPro" id="IPR001357">
    <property type="entry name" value="BRCT_dom"/>
</dbReference>
<dbReference type="RefSeq" id="WP_305976312.1">
    <property type="nucleotide sequence ID" value="NZ_JAPJDZ010000031.1"/>
</dbReference>
<keyword evidence="4" id="KW-1185">Reference proteome</keyword>
<dbReference type="SUPFAM" id="SSF52113">
    <property type="entry name" value="BRCT domain"/>
    <property type="match status" value="1"/>
</dbReference>
<dbReference type="CDD" id="cd17748">
    <property type="entry name" value="BRCT_DNA_ligase_like"/>
    <property type="match status" value="1"/>
</dbReference>
<organism evidence="3 4">
    <name type="scientific">Rheinheimera baltica</name>
    <dbReference type="NCBI Taxonomy" id="67576"/>
    <lineage>
        <taxon>Bacteria</taxon>
        <taxon>Pseudomonadati</taxon>
        <taxon>Pseudomonadota</taxon>
        <taxon>Gammaproteobacteria</taxon>
        <taxon>Chromatiales</taxon>
        <taxon>Chromatiaceae</taxon>
        <taxon>Rheinheimera</taxon>
    </lineage>
</organism>
<dbReference type="InterPro" id="IPR036420">
    <property type="entry name" value="BRCT_dom_sf"/>
</dbReference>
<dbReference type="Pfam" id="PF00533">
    <property type="entry name" value="BRCT"/>
    <property type="match status" value="1"/>
</dbReference>
<gene>
    <name evidence="3" type="ORF">ORJ04_12825</name>
</gene>
<reference evidence="3 4" key="1">
    <citation type="submission" date="2022-11" db="EMBL/GenBank/DDBJ databases">
        <title>Viruses from the air-sea interface of a natural surface slick.</title>
        <authorList>
            <person name="Rahlff J."/>
            <person name="Holmfeldt K."/>
        </authorList>
    </citation>
    <scope>NUCLEOTIDE SEQUENCE [LARGE SCALE GENOMIC DNA]</scope>
    <source>
        <strain evidence="3 4">SMS4</strain>
    </source>
</reference>
<dbReference type="SMART" id="SM00292">
    <property type="entry name" value="BRCT"/>
    <property type="match status" value="1"/>
</dbReference>
<evidence type="ECO:0000259" key="2">
    <source>
        <dbReference type="PROSITE" id="PS50172"/>
    </source>
</evidence>
<protein>
    <submittedName>
        <fullName evidence="3">BRCT domain-containing protein</fullName>
    </submittedName>
</protein>
<dbReference type="EMBL" id="JAPJDZ010000031">
    <property type="protein sequence ID" value="MDP5136834.1"/>
    <property type="molecule type" value="Genomic_DNA"/>
</dbReference>
<feature type="domain" description="BRCT" evidence="2">
    <location>
        <begin position="477"/>
        <end position="547"/>
    </location>
</feature>
<proteinExistence type="predicted"/>
<evidence type="ECO:0000313" key="3">
    <source>
        <dbReference type="EMBL" id="MDP5136834.1"/>
    </source>
</evidence>
<sequence length="695" mass="79178">MTNLYQASDYWHIKDKAWLAERKAKWQRLSGRLKAIGFKGTDIRIYERYFLKGRISVNDRRDIGLGVMPEIKLILQLAWHPSDDEAVWWQVAEENSKNYDAFSYGYDLIKNYGDTFIHKEEYRPEYDNAIFSGREAKLYQFFFVSDRWRSFLINLDGKADQIDFGYSDLFSAFVQFFNTIKCRNLDSQFILYQSFPMQIVSPNSSAFTSELFLIYRSLDAWWWGRFVEDITVLAEFYVNRLSIVAAQREVVEQWATQIARSAPEWQAFWQQCLQDALANYHQPAVAAVSKQPEPEQPEPTSSPDAVAAEPWPDELVALKQHLEQQGYAVTTTEADANAILQQHFAERCVYFGSFIESMQLETEDYDKPYPAFTAPLQALCDIKGGAKLSYTRRGERISIKVNGMRVGVADLEEPSVDEDTSAYFAAIIRLAQQWFPGQVFAYGYESLHLYILPTELVSWLEANGFENSLNYFGDAATAEQPLAGLALVFTGVFSAGSREEMEDEAEQLGANVQKAVNSKTKYLVCGSKVGASKLAKAEALGVQVLTEAEYQAMISQGDSDPDYLCNAQIRSWQAVAKKLEDIDLQLFELVRNGLDLSYQQGLFASKGFCVFILSVTKNYISRRGWISVGFSPLGRELQLSYAVVAQNGRSIQDELTHTVTLSTRWQVNQDELDELLLLLCQMICDKLKWAKKDVR</sequence>
<evidence type="ECO:0000313" key="4">
    <source>
        <dbReference type="Proteomes" id="UP001231109"/>
    </source>
</evidence>
<evidence type="ECO:0000256" key="1">
    <source>
        <dbReference type="SAM" id="MobiDB-lite"/>
    </source>
</evidence>
<dbReference type="Gene3D" id="3.40.50.10190">
    <property type="entry name" value="BRCT domain"/>
    <property type="match status" value="1"/>
</dbReference>
<name>A0ABT9I0D9_9GAMM</name>